<organism evidence="6 7">
    <name type="scientific">Symbiodinium necroappetens</name>
    <dbReference type="NCBI Taxonomy" id="1628268"/>
    <lineage>
        <taxon>Eukaryota</taxon>
        <taxon>Sar</taxon>
        <taxon>Alveolata</taxon>
        <taxon>Dinophyceae</taxon>
        <taxon>Suessiales</taxon>
        <taxon>Symbiodiniaceae</taxon>
        <taxon>Symbiodinium</taxon>
    </lineage>
</organism>
<dbReference type="GO" id="GO:0003723">
    <property type="term" value="F:RNA binding"/>
    <property type="evidence" value="ECO:0007669"/>
    <property type="project" value="InterPro"/>
</dbReference>
<dbReference type="PANTHER" id="PTHR11142:SF0">
    <property type="entry name" value="TRNA PSEUDOURIDINE SYNTHASE-LIKE 1"/>
    <property type="match status" value="1"/>
</dbReference>
<gene>
    <name evidence="6" type="primary">truA1</name>
    <name evidence="6" type="ORF">SNEC2469_LOCUS33156</name>
</gene>
<evidence type="ECO:0000259" key="5">
    <source>
        <dbReference type="Pfam" id="PF01416"/>
    </source>
</evidence>
<dbReference type="AlphaFoldDB" id="A0A813C3I0"/>
<keyword evidence="7" id="KW-1185">Reference proteome</keyword>
<dbReference type="Gene3D" id="3.30.70.580">
    <property type="entry name" value="Pseudouridine synthase I, catalytic domain, N-terminal subdomain"/>
    <property type="match status" value="1"/>
</dbReference>
<evidence type="ECO:0000256" key="4">
    <source>
        <dbReference type="RuleBase" id="RU003792"/>
    </source>
</evidence>
<comment type="catalytic activity">
    <reaction evidence="4">
        <text>uridine(38/39/40) in tRNA = pseudouridine(38/39/40) in tRNA</text>
        <dbReference type="Rhea" id="RHEA:22376"/>
        <dbReference type="Rhea" id="RHEA-COMP:10085"/>
        <dbReference type="Rhea" id="RHEA-COMP:10087"/>
        <dbReference type="ChEBI" id="CHEBI:65314"/>
        <dbReference type="ChEBI" id="CHEBI:65315"/>
        <dbReference type="EC" id="5.4.99.12"/>
    </reaction>
</comment>
<dbReference type="EC" id="5.4.99.12" evidence="4"/>
<dbReference type="InterPro" id="IPR001406">
    <property type="entry name" value="PsdUridine_synth_TruA"/>
</dbReference>
<reference evidence="6" key="1">
    <citation type="submission" date="2021-02" db="EMBL/GenBank/DDBJ databases">
        <authorList>
            <person name="Dougan E. K."/>
            <person name="Rhodes N."/>
            <person name="Thang M."/>
            <person name="Chan C."/>
        </authorList>
    </citation>
    <scope>NUCLEOTIDE SEQUENCE</scope>
</reference>
<dbReference type="Gene3D" id="3.30.70.660">
    <property type="entry name" value="Pseudouridine synthase I, catalytic domain, C-terminal subdomain"/>
    <property type="match status" value="1"/>
</dbReference>
<name>A0A813C3I0_9DINO</name>
<comment type="caution">
    <text evidence="6">The sequence shown here is derived from an EMBL/GenBank/DDBJ whole genome shotgun (WGS) entry which is preliminary data.</text>
</comment>
<keyword evidence="2 4" id="KW-0819">tRNA processing</keyword>
<keyword evidence="3 4" id="KW-0413">Isomerase</keyword>
<dbReference type="InterPro" id="IPR020103">
    <property type="entry name" value="PsdUridine_synth_cat_dom_sf"/>
</dbReference>
<dbReference type="PANTHER" id="PTHR11142">
    <property type="entry name" value="PSEUDOURIDYLATE SYNTHASE"/>
    <property type="match status" value="1"/>
</dbReference>
<dbReference type="OrthoDB" id="271910at2759"/>
<comment type="similarity">
    <text evidence="1 4">Belongs to the tRNA pseudouridine synthase TruA family.</text>
</comment>
<dbReference type="InterPro" id="IPR020095">
    <property type="entry name" value="PsdUridine_synth_TruA_C"/>
</dbReference>
<proteinExistence type="inferred from homology"/>
<sequence>MLTCIFVQPCQRQMQAASVCNHAFQQLIGLVITIHLASLRSVYPVPSGVGTVLVVGSLKECDNTGQCQCAMWRLLTLLTLSAWKAGKTIARRQPCMLSAVVLVVPWLAFAKMPAERSPEAAERRQYGDLLRLVKKRAWPQKIPELATDKIGVDEAADGEDRRSLVSPGFRRIRFRAAYDGSQYNGWARVKNASPLTVAGMVDRAVSLLLRRKTFSCGASRTDAGVHAQGQAAHFDVPDWIATERRDDWRASWEQAVNEQLPSDIRVWNFQDAPPDFHATFSASGKTYVYRLHYGYNAADPLERFYRYQIPHGWARTFDSDLLRQAASKLVGEKDFAYFTQASKLDKYRMSGTVRTIHGINVVEDGPGRCRIEVNLDGAIYRMVRNIVGCIVMAACGRLALERIDELLQVPPDKAKQETSVPVSAFPCLPPHGLCLEKVHYDSQDF</sequence>
<evidence type="ECO:0000256" key="3">
    <source>
        <dbReference type="ARBA" id="ARBA00023235"/>
    </source>
</evidence>
<protein>
    <recommendedName>
        <fullName evidence="4">tRNA pseudouridine synthase</fullName>
        <ecNumber evidence="4">5.4.99.12</ecNumber>
    </recommendedName>
</protein>
<dbReference type="SUPFAM" id="SSF55120">
    <property type="entry name" value="Pseudouridine synthase"/>
    <property type="match status" value="1"/>
</dbReference>
<evidence type="ECO:0000313" key="6">
    <source>
        <dbReference type="EMBL" id="CAE7938438.1"/>
    </source>
</evidence>
<feature type="domain" description="Pseudouridine synthase I TruA alpha/beta" evidence="5">
    <location>
        <begin position="325"/>
        <end position="441"/>
    </location>
</feature>
<dbReference type="InterPro" id="IPR020094">
    <property type="entry name" value="TruA/RsuA/RluB/E/F_N"/>
</dbReference>
<accession>A0A813C3I0</accession>
<dbReference type="CDD" id="cd02570">
    <property type="entry name" value="PseudoU_synth_EcTruA"/>
    <property type="match status" value="1"/>
</dbReference>
<dbReference type="Proteomes" id="UP000601435">
    <property type="component" value="Unassembled WGS sequence"/>
</dbReference>
<dbReference type="Pfam" id="PF01416">
    <property type="entry name" value="PseudoU_synth_1"/>
    <property type="match status" value="1"/>
</dbReference>
<evidence type="ECO:0000256" key="2">
    <source>
        <dbReference type="ARBA" id="ARBA00022694"/>
    </source>
</evidence>
<dbReference type="GO" id="GO:0031119">
    <property type="term" value="P:tRNA pseudouridine synthesis"/>
    <property type="evidence" value="ECO:0007669"/>
    <property type="project" value="TreeGrafter"/>
</dbReference>
<evidence type="ECO:0000256" key="1">
    <source>
        <dbReference type="ARBA" id="ARBA00009375"/>
    </source>
</evidence>
<dbReference type="GO" id="GO:0160147">
    <property type="term" value="F:tRNA pseudouridine(38-40) synthase activity"/>
    <property type="evidence" value="ECO:0007669"/>
    <property type="project" value="UniProtKB-EC"/>
</dbReference>
<dbReference type="EMBL" id="CAJNJA010086308">
    <property type="protein sequence ID" value="CAE7938438.1"/>
    <property type="molecule type" value="Genomic_DNA"/>
</dbReference>
<dbReference type="HAMAP" id="MF_00171">
    <property type="entry name" value="TruA"/>
    <property type="match status" value="1"/>
</dbReference>
<dbReference type="InterPro" id="IPR020097">
    <property type="entry name" value="PsdUridine_synth_TruA_a/b_dom"/>
</dbReference>
<evidence type="ECO:0000313" key="7">
    <source>
        <dbReference type="Proteomes" id="UP000601435"/>
    </source>
</evidence>